<gene>
    <name evidence="13" type="ORF">B1C78_07065</name>
</gene>
<dbReference type="EMBL" id="MVBK01000040">
    <property type="protein sequence ID" value="OOG25170.1"/>
    <property type="molecule type" value="Genomic_DNA"/>
</dbReference>
<dbReference type="Proteomes" id="UP000189462">
    <property type="component" value="Unassembled WGS sequence"/>
</dbReference>
<keyword evidence="3 12" id="KW-0812">Transmembrane</keyword>
<evidence type="ECO:0000256" key="6">
    <source>
        <dbReference type="ARBA" id="ARBA00023002"/>
    </source>
</evidence>
<evidence type="ECO:0000256" key="9">
    <source>
        <dbReference type="ARBA" id="ARBA00023136"/>
    </source>
</evidence>
<evidence type="ECO:0000256" key="8">
    <source>
        <dbReference type="ARBA" id="ARBA00023133"/>
    </source>
</evidence>
<keyword evidence="4" id="KW-0479">Metal-binding</keyword>
<evidence type="ECO:0000256" key="7">
    <source>
        <dbReference type="ARBA" id="ARBA00023004"/>
    </source>
</evidence>
<feature type="transmembrane region" description="Helical" evidence="12">
    <location>
        <begin position="99"/>
        <end position="117"/>
    </location>
</feature>
<dbReference type="HAMAP" id="MF_01665">
    <property type="entry name" value="HemeA_synth_type2"/>
    <property type="match status" value="1"/>
</dbReference>
<dbReference type="InterPro" id="IPR003780">
    <property type="entry name" value="COX15/CtaA_fam"/>
</dbReference>
<evidence type="ECO:0000256" key="10">
    <source>
        <dbReference type="ARBA" id="ARBA00044501"/>
    </source>
</evidence>
<comment type="cofactor">
    <cofactor evidence="1">
        <name>heme b</name>
        <dbReference type="ChEBI" id="CHEBI:60344"/>
    </cofactor>
</comment>
<organism evidence="13 14">
    <name type="scientific">Thioalkalivibrio denitrificans</name>
    <dbReference type="NCBI Taxonomy" id="108003"/>
    <lineage>
        <taxon>Bacteria</taxon>
        <taxon>Pseudomonadati</taxon>
        <taxon>Pseudomonadota</taxon>
        <taxon>Gammaproteobacteria</taxon>
        <taxon>Chromatiales</taxon>
        <taxon>Ectothiorhodospiraceae</taxon>
        <taxon>Thioalkalivibrio</taxon>
    </lineage>
</organism>
<evidence type="ECO:0000256" key="1">
    <source>
        <dbReference type="ARBA" id="ARBA00001970"/>
    </source>
</evidence>
<comment type="pathway">
    <text evidence="10">Porphyrin-containing compound metabolism; heme A biosynthesis; heme A from heme O: step 1/1.</text>
</comment>
<dbReference type="PANTHER" id="PTHR23289">
    <property type="entry name" value="CYTOCHROME C OXIDASE ASSEMBLY PROTEIN COX15"/>
    <property type="match status" value="1"/>
</dbReference>
<feature type="transmembrane region" description="Helical" evidence="12">
    <location>
        <begin position="265"/>
        <end position="286"/>
    </location>
</feature>
<dbReference type="AlphaFoldDB" id="A0A1V3NJD3"/>
<dbReference type="STRING" id="108003.B1C78_07065"/>
<feature type="transmembrane region" description="Helical" evidence="12">
    <location>
        <begin position="298"/>
        <end position="320"/>
    </location>
</feature>
<evidence type="ECO:0000256" key="12">
    <source>
        <dbReference type="SAM" id="Phobius"/>
    </source>
</evidence>
<proteinExistence type="inferred from homology"/>
<feature type="transmembrane region" description="Helical" evidence="12">
    <location>
        <begin position="14"/>
        <end position="34"/>
    </location>
</feature>
<comment type="subcellular location">
    <subcellularLocation>
        <location evidence="2">Membrane</location>
        <topology evidence="2">Multi-pass membrane protein</topology>
    </subcellularLocation>
</comment>
<dbReference type="PANTHER" id="PTHR23289:SF2">
    <property type="entry name" value="CYTOCHROME C OXIDASE ASSEMBLY PROTEIN COX15 HOMOLOG"/>
    <property type="match status" value="1"/>
</dbReference>
<dbReference type="GO" id="GO:0120547">
    <property type="term" value="F:heme A synthase activity"/>
    <property type="evidence" value="ECO:0007669"/>
    <property type="project" value="UniProtKB-EC"/>
</dbReference>
<keyword evidence="5 12" id="KW-1133">Transmembrane helix</keyword>
<dbReference type="GO" id="GO:0046872">
    <property type="term" value="F:metal ion binding"/>
    <property type="evidence" value="ECO:0007669"/>
    <property type="project" value="UniProtKB-KW"/>
</dbReference>
<comment type="caution">
    <text evidence="13">The sequence shown here is derived from an EMBL/GenBank/DDBJ whole genome shotgun (WGS) entry which is preliminary data.</text>
</comment>
<feature type="transmembrane region" description="Helical" evidence="12">
    <location>
        <begin position="204"/>
        <end position="224"/>
    </location>
</feature>
<sequence length="371" mass="41181">MATYEALQRNDRQIAVWLLACCALVFVIVVVGGLTRLTGSGLSMVEWNPIFGLFPPMSDAEWQAVFEQYRTSPEYLHVNRGMTVEEFKGIYWLEYIHRMIGRGIGLAFLLPMLYFWVRGKIEASLRPKLVAMFVLGGLQGVLGWYMVKSGLIDVPQVSPYRLTAHLGLAVVIYAYMLWVAMDLLSRGRPTAAPPQGQSPVLRRVVMVVTGFAFVTILSGGFVAGTKAGYAFSTFPLMQGQWIPDGLFTQEPLWRNFFENILTVQFTHRVLAMGLLLAVFLMWLLAWRLEPRGGMRLGFHLALGAVVVQVILGISTLLMYVPISLASAHQAWALVLFTVLLVLVHRLRQPVAAAHAEARAAASTRQVEASGA</sequence>
<evidence type="ECO:0000313" key="13">
    <source>
        <dbReference type="EMBL" id="OOG25170.1"/>
    </source>
</evidence>
<comment type="catalytic activity">
    <reaction evidence="11">
        <text>Fe(II)-heme o + 2 A + H2O = Fe(II)-heme a + 2 AH2</text>
        <dbReference type="Rhea" id="RHEA:63388"/>
        <dbReference type="ChEBI" id="CHEBI:13193"/>
        <dbReference type="ChEBI" id="CHEBI:15377"/>
        <dbReference type="ChEBI" id="CHEBI:17499"/>
        <dbReference type="ChEBI" id="CHEBI:60530"/>
        <dbReference type="ChEBI" id="CHEBI:61715"/>
        <dbReference type="EC" id="1.17.99.9"/>
    </reaction>
    <physiologicalReaction direction="left-to-right" evidence="11">
        <dbReference type="Rhea" id="RHEA:63389"/>
    </physiologicalReaction>
</comment>
<protein>
    <recommendedName>
        <fullName evidence="15">Heme A synthase</fullName>
    </recommendedName>
</protein>
<evidence type="ECO:0000313" key="14">
    <source>
        <dbReference type="Proteomes" id="UP000189462"/>
    </source>
</evidence>
<dbReference type="RefSeq" id="WP_077278450.1">
    <property type="nucleotide sequence ID" value="NZ_MVBK01000040.1"/>
</dbReference>
<evidence type="ECO:0000256" key="11">
    <source>
        <dbReference type="ARBA" id="ARBA00048044"/>
    </source>
</evidence>
<accession>A0A1V3NJD3</accession>
<feature type="transmembrane region" description="Helical" evidence="12">
    <location>
        <begin position="326"/>
        <end position="343"/>
    </location>
</feature>
<keyword evidence="6" id="KW-0560">Oxidoreductase</keyword>
<feature type="transmembrane region" description="Helical" evidence="12">
    <location>
        <begin position="129"/>
        <end position="147"/>
    </location>
</feature>
<keyword evidence="9 12" id="KW-0472">Membrane</keyword>
<keyword evidence="8" id="KW-0350">Heme biosynthesis</keyword>
<keyword evidence="7" id="KW-0408">Iron</keyword>
<dbReference type="GO" id="GO:0006784">
    <property type="term" value="P:heme A biosynthetic process"/>
    <property type="evidence" value="ECO:0007669"/>
    <property type="project" value="InterPro"/>
</dbReference>
<feature type="transmembrane region" description="Helical" evidence="12">
    <location>
        <begin position="162"/>
        <end position="184"/>
    </location>
</feature>
<evidence type="ECO:0000256" key="3">
    <source>
        <dbReference type="ARBA" id="ARBA00022692"/>
    </source>
</evidence>
<keyword evidence="14" id="KW-1185">Reference proteome</keyword>
<dbReference type="GO" id="GO:0016653">
    <property type="term" value="F:oxidoreductase activity, acting on NAD(P)H, heme protein as acceptor"/>
    <property type="evidence" value="ECO:0007669"/>
    <property type="project" value="TreeGrafter"/>
</dbReference>
<dbReference type="OrthoDB" id="9793156at2"/>
<name>A0A1V3NJD3_9GAMM</name>
<evidence type="ECO:0000256" key="4">
    <source>
        <dbReference type="ARBA" id="ARBA00022723"/>
    </source>
</evidence>
<dbReference type="Pfam" id="PF02628">
    <property type="entry name" value="COX15-CtaA"/>
    <property type="match status" value="1"/>
</dbReference>
<evidence type="ECO:0008006" key="15">
    <source>
        <dbReference type="Google" id="ProtNLM"/>
    </source>
</evidence>
<evidence type="ECO:0000256" key="2">
    <source>
        <dbReference type="ARBA" id="ARBA00004141"/>
    </source>
</evidence>
<evidence type="ECO:0000256" key="5">
    <source>
        <dbReference type="ARBA" id="ARBA00022989"/>
    </source>
</evidence>
<dbReference type="InterPro" id="IPR023754">
    <property type="entry name" value="HemeA_Synthase_type2"/>
</dbReference>
<dbReference type="GO" id="GO:0016020">
    <property type="term" value="C:membrane"/>
    <property type="evidence" value="ECO:0007669"/>
    <property type="project" value="UniProtKB-SubCell"/>
</dbReference>
<reference evidence="13 14" key="1">
    <citation type="submission" date="2017-02" db="EMBL/GenBank/DDBJ databases">
        <title>Genomic diversity within the haloalkaliphilic genus Thioalkalivibrio.</title>
        <authorList>
            <person name="Ahn A.-C."/>
            <person name="Meier-Kolthoff J."/>
            <person name="Overmars L."/>
            <person name="Richter M."/>
            <person name="Woyke T."/>
            <person name="Sorokin D.Y."/>
            <person name="Muyzer G."/>
        </authorList>
    </citation>
    <scope>NUCLEOTIDE SEQUENCE [LARGE SCALE GENOMIC DNA]</scope>
    <source>
        <strain evidence="13 14">ALJD</strain>
    </source>
</reference>